<evidence type="ECO:0000259" key="5">
    <source>
        <dbReference type="Pfam" id="PF18052"/>
    </source>
</evidence>
<dbReference type="PANTHER" id="PTHR19338">
    <property type="entry name" value="TRANSLOCASE OF INNER MITOCHONDRIAL MEMBRANE 13 HOMOLOG"/>
    <property type="match status" value="1"/>
</dbReference>
<dbReference type="InterPro" id="IPR027417">
    <property type="entry name" value="P-loop_NTPase"/>
</dbReference>
<dbReference type="Gene3D" id="1.20.5.4130">
    <property type="match status" value="1"/>
</dbReference>
<gene>
    <name evidence="6" type="ORF">HHK36_008639</name>
</gene>
<dbReference type="Proteomes" id="UP000655225">
    <property type="component" value="Unassembled WGS sequence"/>
</dbReference>
<dbReference type="InterPro" id="IPR002182">
    <property type="entry name" value="NB-ARC"/>
</dbReference>
<name>A0A834ZN03_TETSI</name>
<evidence type="ECO:0000256" key="1">
    <source>
        <dbReference type="ARBA" id="ARBA00022737"/>
    </source>
</evidence>
<protein>
    <submittedName>
        <fullName evidence="6">Uncharacterized protein</fullName>
    </submittedName>
</protein>
<sequence>MAVFVVSLAVQRLGDLLIQEGVFLHGVEEQVEQLKTELKRMQCFLKDAAYAGDERVRNWVAEIKDVAYESEDVFILKVESRKQGGLLGVLKRFTGILSEGKDLHQVGTEIEVIQRKIDSISNSLQTYGIKNIGGGEGISNTSCNRKASTIKLRVVSIVGMGGLGKTTLANKVYNHKRVKRHFDCSAWAFISQQCQTKDVLQGILKKVSGDQEHMRNMREDELVEKLYKILKGKRYLVVLDDIWSKEDWNILKSALPNGKVGSKIMITTRNKDVASHADPLSLPHEPRCLTDEEGWLLLCKKAFSKDDVAGGCFLAGLEELDRKGYGEKMRRSTTSSASPWRPISD</sequence>
<dbReference type="InterPro" id="IPR038005">
    <property type="entry name" value="RX-like_CC"/>
</dbReference>
<proteinExistence type="predicted"/>
<dbReference type="GO" id="GO:0006952">
    <property type="term" value="P:defense response"/>
    <property type="evidence" value="ECO:0007669"/>
    <property type="project" value="UniProtKB-KW"/>
</dbReference>
<dbReference type="OrthoDB" id="3027644at2759"/>
<feature type="domain" description="Disease resistance N-terminal" evidence="5">
    <location>
        <begin position="5"/>
        <end position="73"/>
    </location>
</feature>
<dbReference type="InterPro" id="IPR041118">
    <property type="entry name" value="Rx_N"/>
</dbReference>
<dbReference type="FunFam" id="3.40.50.300:FF:001091">
    <property type="entry name" value="Probable disease resistance protein At1g61300"/>
    <property type="match status" value="1"/>
</dbReference>
<dbReference type="GO" id="GO:0043531">
    <property type="term" value="F:ADP binding"/>
    <property type="evidence" value="ECO:0007669"/>
    <property type="project" value="InterPro"/>
</dbReference>
<dbReference type="Pfam" id="PF18052">
    <property type="entry name" value="Rx_N"/>
    <property type="match status" value="1"/>
</dbReference>
<dbReference type="PANTHER" id="PTHR19338:SF66">
    <property type="entry name" value="NB-ARC DOMAIN-CONTAINING PROTEIN"/>
    <property type="match status" value="1"/>
</dbReference>
<reference evidence="6 7" key="1">
    <citation type="submission" date="2020-04" db="EMBL/GenBank/DDBJ databases">
        <title>Plant Genome Project.</title>
        <authorList>
            <person name="Zhang R.-G."/>
        </authorList>
    </citation>
    <scope>NUCLEOTIDE SEQUENCE [LARGE SCALE GENOMIC DNA]</scope>
    <source>
        <strain evidence="6">YNK0</strain>
        <tissue evidence="6">Leaf</tissue>
    </source>
</reference>
<dbReference type="Gene3D" id="3.40.50.300">
    <property type="entry name" value="P-loop containing nucleotide triphosphate hydrolases"/>
    <property type="match status" value="1"/>
</dbReference>
<dbReference type="Pfam" id="PF00931">
    <property type="entry name" value="NB-ARC"/>
    <property type="match status" value="1"/>
</dbReference>
<evidence type="ECO:0000256" key="3">
    <source>
        <dbReference type="ARBA" id="ARBA00022821"/>
    </source>
</evidence>
<dbReference type="SUPFAM" id="SSF52540">
    <property type="entry name" value="P-loop containing nucleoside triphosphate hydrolases"/>
    <property type="match status" value="1"/>
</dbReference>
<dbReference type="OMA" id="SMIFCCK"/>
<comment type="caution">
    <text evidence="6">The sequence shown here is derived from an EMBL/GenBank/DDBJ whole genome shotgun (WGS) entry which is preliminary data.</text>
</comment>
<keyword evidence="1" id="KW-0677">Repeat</keyword>
<evidence type="ECO:0000259" key="4">
    <source>
        <dbReference type="Pfam" id="PF00931"/>
    </source>
</evidence>
<keyword evidence="3" id="KW-0611">Plant defense</keyword>
<organism evidence="6 7">
    <name type="scientific">Tetracentron sinense</name>
    <name type="common">Spur-leaf</name>
    <dbReference type="NCBI Taxonomy" id="13715"/>
    <lineage>
        <taxon>Eukaryota</taxon>
        <taxon>Viridiplantae</taxon>
        <taxon>Streptophyta</taxon>
        <taxon>Embryophyta</taxon>
        <taxon>Tracheophyta</taxon>
        <taxon>Spermatophyta</taxon>
        <taxon>Magnoliopsida</taxon>
        <taxon>Trochodendrales</taxon>
        <taxon>Trochodendraceae</taxon>
        <taxon>Tetracentron</taxon>
    </lineage>
</organism>
<keyword evidence="7" id="KW-1185">Reference proteome</keyword>
<evidence type="ECO:0000256" key="2">
    <source>
        <dbReference type="ARBA" id="ARBA00022741"/>
    </source>
</evidence>
<keyword evidence="2" id="KW-0547">Nucleotide-binding</keyword>
<dbReference type="CDD" id="cd14798">
    <property type="entry name" value="RX-CC_like"/>
    <property type="match status" value="1"/>
</dbReference>
<evidence type="ECO:0000313" key="7">
    <source>
        <dbReference type="Proteomes" id="UP000655225"/>
    </source>
</evidence>
<dbReference type="PRINTS" id="PR00364">
    <property type="entry name" value="DISEASERSIST"/>
</dbReference>
<accession>A0A834ZN03</accession>
<dbReference type="AlphaFoldDB" id="A0A834ZN03"/>
<feature type="domain" description="NB-ARC" evidence="4">
    <location>
        <begin position="152"/>
        <end position="306"/>
    </location>
</feature>
<evidence type="ECO:0000313" key="6">
    <source>
        <dbReference type="EMBL" id="KAF8406551.1"/>
    </source>
</evidence>
<dbReference type="EMBL" id="JABCRI010000005">
    <property type="protein sequence ID" value="KAF8406551.1"/>
    <property type="molecule type" value="Genomic_DNA"/>
</dbReference>